<gene>
    <name evidence="2" type="ORF">H9950_07055</name>
</gene>
<comment type="caution">
    <text evidence="2">The sequence shown here is derived from an EMBL/GenBank/DDBJ whole genome shotgun (WGS) entry which is preliminary data.</text>
</comment>
<dbReference type="Proteomes" id="UP000823862">
    <property type="component" value="Unassembled WGS sequence"/>
</dbReference>
<proteinExistence type="predicted"/>
<feature type="signal peptide" evidence="1">
    <location>
        <begin position="1"/>
        <end position="20"/>
    </location>
</feature>
<protein>
    <submittedName>
        <fullName evidence="2">Occludin</fullName>
    </submittedName>
</protein>
<keyword evidence="1" id="KW-0732">Signal</keyword>
<dbReference type="AlphaFoldDB" id="A0A9D2HXG9"/>
<dbReference type="EMBL" id="DWZI01000037">
    <property type="protein sequence ID" value="HJA85933.1"/>
    <property type="molecule type" value="Genomic_DNA"/>
</dbReference>
<name>A0A9D2HXG9_9BACE</name>
<accession>A0A9D2HXG9</accession>
<evidence type="ECO:0000256" key="1">
    <source>
        <dbReference type="SAM" id="SignalP"/>
    </source>
</evidence>
<feature type="chain" id="PRO_5039293631" evidence="1">
    <location>
        <begin position="21"/>
        <end position="180"/>
    </location>
</feature>
<organism evidence="2 3">
    <name type="scientific">Candidatus Bacteroides avicola</name>
    <dbReference type="NCBI Taxonomy" id="2838468"/>
    <lineage>
        <taxon>Bacteria</taxon>
        <taxon>Pseudomonadati</taxon>
        <taxon>Bacteroidota</taxon>
        <taxon>Bacteroidia</taxon>
        <taxon>Bacteroidales</taxon>
        <taxon>Bacteroidaceae</taxon>
        <taxon>Bacteroides</taxon>
    </lineage>
</organism>
<sequence length="180" mass="20324">MKRLLFCLLGLLGSIVLLHAQNEVPADTVTLTPPSDAPILPSTVKSYGGFLLDMGLMNLNMPERPSLSNYKLEIPDASKDYSFLFRPQTNVIYSQGTSSMFSPYYGFWNTPSTLQMSSFRLNNGWQLNTYGEYDADGNRVYNPSALPWQRNNFKGAFELKSQDGSFGFRIEVQHGRENPF</sequence>
<evidence type="ECO:0000313" key="2">
    <source>
        <dbReference type="EMBL" id="HJA85933.1"/>
    </source>
</evidence>
<reference evidence="2" key="1">
    <citation type="journal article" date="2021" name="PeerJ">
        <title>Extensive microbial diversity within the chicken gut microbiome revealed by metagenomics and culture.</title>
        <authorList>
            <person name="Gilroy R."/>
            <person name="Ravi A."/>
            <person name="Getino M."/>
            <person name="Pursley I."/>
            <person name="Horton D.L."/>
            <person name="Alikhan N.F."/>
            <person name="Baker D."/>
            <person name="Gharbi K."/>
            <person name="Hall N."/>
            <person name="Watson M."/>
            <person name="Adriaenssens E.M."/>
            <person name="Foster-Nyarko E."/>
            <person name="Jarju S."/>
            <person name="Secka A."/>
            <person name="Antonio M."/>
            <person name="Oren A."/>
            <person name="Chaudhuri R.R."/>
            <person name="La Ragione R."/>
            <person name="Hildebrand F."/>
            <person name="Pallen M.J."/>
        </authorList>
    </citation>
    <scope>NUCLEOTIDE SEQUENCE</scope>
    <source>
        <strain evidence="2">ChiHjej12B11-9795</strain>
    </source>
</reference>
<reference evidence="2" key="2">
    <citation type="submission" date="2021-04" db="EMBL/GenBank/DDBJ databases">
        <authorList>
            <person name="Gilroy R."/>
        </authorList>
    </citation>
    <scope>NUCLEOTIDE SEQUENCE</scope>
    <source>
        <strain evidence="2">ChiHjej12B11-9795</strain>
    </source>
</reference>
<evidence type="ECO:0000313" key="3">
    <source>
        <dbReference type="Proteomes" id="UP000823862"/>
    </source>
</evidence>